<keyword evidence="4" id="KW-1185">Reference proteome</keyword>
<dbReference type="EMBL" id="ANNX02000020">
    <property type="protein sequence ID" value="KYC42468.1"/>
    <property type="molecule type" value="Genomic_DNA"/>
</dbReference>
<dbReference type="Pfam" id="PF07282">
    <property type="entry name" value="Cas12f1-like_TNB"/>
    <property type="match status" value="1"/>
</dbReference>
<comment type="caution">
    <text evidence="3">The sequence shown here is derived from an EMBL/GenBank/DDBJ whole genome shotgun (WGS) entry which is preliminary data.</text>
</comment>
<evidence type="ECO:0000313" key="4">
    <source>
        <dbReference type="Proteomes" id="UP000076925"/>
    </source>
</evidence>
<proteinExistence type="predicted"/>
<organism evidence="3 4">
    <name type="scientific">Scytonema hofmannii PCC 7110</name>
    <dbReference type="NCBI Taxonomy" id="128403"/>
    <lineage>
        <taxon>Bacteria</taxon>
        <taxon>Bacillati</taxon>
        <taxon>Cyanobacteriota</taxon>
        <taxon>Cyanophyceae</taxon>
        <taxon>Nostocales</taxon>
        <taxon>Scytonemataceae</taxon>
        <taxon>Scytonema</taxon>
    </lineage>
</organism>
<evidence type="ECO:0000256" key="1">
    <source>
        <dbReference type="ARBA" id="ARBA00023125"/>
    </source>
</evidence>
<sequence length="209" mass="23600">MSQNLKKHDSVKAARILERNLTRKTENKRYRQDQGAIASLIGRASKSLFREGLLKVYAEDLTEPIRNKRQSKAMSRKLNSWVKGYLRDSLEKWASWSNSTISEVAASYTSQVDSVTGTLLGKRHGDCFTRFNGVVLQADLNAAKNILVRGQDKEIHRYMKAAEVQAVLLRRTARFLQGYGQNLRDAVELGWLDSKHTKSPAFKSLVSGS</sequence>
<reference evidence="3 4" key="1">
    <citation type="journal article" date="2013" name="Genome Biol. Evol.">
        <title>Genomes of Stigonematalean cyanobacteria (subsection V) and the evolution of oxygenic photosynthesis from prokaryotes to plastids.</title>
        <authorList>
            <person name="Dagan T."/>
            <person name="Roettger M."/>
            <person name="Stucken K."/>
            <person name="Landan G."/>
            <person name="Koch R."/>
            <person name="Major P."/>
            <person name="Gould S.B."/>
            <person name="Goremykin V.V."/>
            <person name="Rippka R."/>
            <person name="Tandeau de Marsac N."/>
            <person name="Gugger M."/>
            <person name="Lockhart P.J."/>
            <person name="Allen J.F."/>
            <person name="Brune I."/>
            <person name="Maus I."/>
            <person name="Puhler A."/>
            <person name="Martin W.F."/>
        </authorList>
    </citation>
    <scope>NUCLEOTIDE SEQUENCE [LARGE SCALE GENOMIC DNA]</scope>
    <source>
        <strain evidence="3 4">PCC 7110</strain>
    </source>
</reference>
<dbReference type="InterPro" id="IPR010095">
    <property type="entry name" value="Cas12f1-like_TNB"/>
</dbReference>
<accession>A0A139XCP5</accession>
<dbReference type="GO" id="GO:0003677">
    <property type="term" value="F:DNA binding"/>
    <property type="evidence" value="ECO:0007669"/>
    <property type="project" value="UniProtKB-KW"/>
</dbReference>
<protein>
    <recommendedName>
        <fullName evidence="2">Cas12f1-like TNB domain-containing protein</fullName>
    </recommendedName>
</protein>
<dbReference type="Proteomes" id="UP000076925">
    <property type="component" value="Unassembled WGS sequence"/>
</dbReference>
<keyword evidence="1" id="KW-0238">DNA-binding</keyword>
<evidence type="ECO:0000313" key="3">
    <source>
        <dbReference type="EMBL" id="KYC42468.1"/>
    </source>
</evidence>
<evidence type="ECO:0000259" key="2">
    <source>
        <dbReference type="Pfam" id="PF07282"/>
    </source>
</evidence>
<dbReference type="RefSeq" id="WP_017747615.1">
    <property type="nucleotide sequence ID" value="NZ_KQ976354.1"/>
</dbReference>
<gene>
    <name evidence="3" type="ORF">WA1_21120</name>
</gene>
<dbReference type="OrthoDB" id="504452at2"/>
<feature type="domain" description="Cas12f1-like TNB" evidence="2">
    <location>
        <begin position="86"/>
        <end position="146"/>
    </location>
</feature>
<name>A0A139XCP5_9CYAN</name>
<dbReference type="AlphaFoldDB" id="A0A139XCP5"/>